<dbReference type="CDD" id="cd04301">
    <property type="entry name" value="NAT_SF"/>
    <property type="match status" value="1"/>
</dbReference>
<dbReference type="PROSITE" id="PS51729">
    <property type="entry name" value="GNAT_YJDJ"/>
    <property type="match status" value="1"/>
</dbReference>
<dbReference type="EMBL" id="JROC01000038">
    <property type="protein sequence ID" value="KGL66211.1"/>
    <property type="molecule type" value="Genomic_DNA"/>
</dbReference>
<gene>
    <name evidence="4" type="ORF">LM011_04535</name>
    <name evidence="5" type="ORF">LMUP508_00664</name>
    <name evidence="2" type="ORF">LX03_11645</name>
    <name evidence="3" type="ORF">PO158_08335</name>
</gene>
<dbReference type="EMBL" id="CP062966">
    <property type="protein sequence ID" value="QOL70414.1"/>
    <property type="molecule type" value="Genomic_DNA"/>
</dbReference>
<evidence type="ECO:0000313" key="5">
    <source>
        <dbReference type="EMBL" id="VTZ89095.1"/>
    </source>
</evidence>
<dbReference type="InterPro" id="IPR031165">
    <property type="entry name" value="GNAT_YJDJ"/>
</dbReference>
<dbReference type="RefSeq" id="WP_006500502.1">
    <property type="nucleotide sequence ID" value="NZ_CABFNH010000007.1"/>
</dbReference>
<evidence type="ECO:0000313" key="6">
    <source>
        <dbReference type="Proteomes" id="UP000030001"/>
    </source>
</evidence>
<dbReference type="Proteomes" id="UP001218021">
    <property type="component" value="Unassembled WGS sequence"/>
</dbReference>
<dbReference type="Proteomes" id="UP000365705">
    <property type="component" value="Unassembled WGS sequence"/>
</dbReference>
<dbReference type="EMBL" id="CABFNH010000007">
    <property type="protein sequence ID" value="VTZ89095.1"/>
    <property type="molecule type" value="Genomic_DNA"/>
</dbReference>
<dbReference type="Pfam" id="PF14542">
    <property type="entry name" value="Acetyltransf_CG"/>
    <property type="match status" value="1"/>
</dbReference>
<dbReference type="AlphaFoldDB" id="A0A099Y9Z4"/>
<proteinExistence type="predicted"/>
<reference evidence="2 6" key="1">
    <citation type="submission" date="2014-09" db="EMBL/GenBank/DDBJ databases">
        <title>Lactobacillus mucosae CRL573 Genome Sequencing.</title>
        <authorList>
            <person name="Bleckwedel J."/>
            <person name="Teran L.C."/>
            <person name="Bonacina J."/>
            <person name="Saavedra L."/>
            <person name="Mozzi F.B."/>
            <person name="Raya R.R."/>
        </authorList>
    </citation>
    <scope>NUCLEOTIDE SEQUENCE [LARGE SCALE GENOMIC DNA]</scope>
    <source>
        <strain evidence="2 6">CRL573</strain>
    </source>
</reference>
<evidence type="ECO:0000313" key="2">
    <source>
        <dbReference type="EMBL" id="KGL66211.1"/>
    </source>
</evidence>
<keyword evidence="2" id="KW-0808">Transferase</keyword>
<dbReference type="SUPFAM" id="SSF55729">
    <property type="entry name" value="Acyl-CoA N-acyltransferases (Nat)"/>
    <property type="match status" value="1"/>
</dbReference>
<accession>A0A099Y9Z4</accession>
<evidence type="ECO:0000313" key="3">
    <source>
        <dbReference type="EMBL" id="MDC2828291.1"/>
    </source>
</evidence>
<dbReference type="GO" id="GO:0016740">
    <property type="term" value="F:transferase activity"/>
    <property type="evidence" value="ECO:0007669"/>
    <property type="project" value="UniProtKB-KW"/>
</dbReference>
<reference evidence="5 7" key="2">
    <citation type="submission" date="2019-06" db="EMBL/GenBank/DDBJ databases">
        <authorList>
            <person name="Rodrigo-Torres L."/>
            <person name="Arahal R. D."/>
            <person name="Lucena T."/>
        </authorList>
    </citation>
    <scope>NUCLEOTIDE SEQUENCE [LARGE SCALE GENOMIC DNA]</scope>
    <source>
        <strain evidence="5 7">INIA P508</strain>
    </source>
</reference>
<dbReference type="EMBL" id="JAQOND010000030">
    <property type="protein sequence ID" value="MDC2828291.1"/>
    <property type="molecule type" value="Genomic_DNA"/>
</dbReference>
<dbReference type="Proteomes" id="UP000030001">
    <property type="component" value="Unassembled WGS sequence"/>
</dbReference>
<evidence type="ECO:0000313" key="7">
    <source>
        <dbReference type="Proteomes" id="UP000365705"/>
    </source>
</evidence>
<evidence type="ECO:0000313" key="4">
    <source>
        <dbReference type="EMBL" id="QOL70414.1"/>
    </source>
</evidence>
<evidence type="ECO:0000313" key="8">
    <source>
        <dbReference type="Proteomes" id="UP000593929"/>
    </source>
</evidence>
<dbReference type="GeneID" id="57113384"/>
<dbReference type="Gene3D" id="3.40.630.30">
    <property type="match status" value="1"/>
</dbReference>
<dbReference type="Proteomes" id="UP000593929">
    <property type="component" value="Chromosome"/>
</dbReference>
<name>A0A099Y9Z4_LIMMU</name>
<reference evidence="3" key="4">
    <citation type="submission" date="2023-01" db="EMBL/GenBank/DDBJ databases">
        <title>Genome analysis of 13 Lactobacillus isolated from gut of wild boar.</title>
        <authorList>
            <person name="Papp P."/>
            <person name="Libisch B."/>
            <person name="Nagy T."/>
            <person name="Olasz F."/>
        </authorList>
    </citation>
    <scope>NUCLEOTIDE SEQUENCE</scope>
    <source>
        <strain evidence="3">F108</strain>
    </source>
</reference>
<organism evidence="2 6">
    <name type="scientific">Limosilactobacillus mucosae</name>
    <name type="common">Lactobacillus mucosae</name>
    <dbReference type="NCBI Taxonomy" id="97478"/>
    <lineage>
        <taxon>Bacteria</taxon>
        <taxon>Bacillati</taxon>
        <taxon>Bacillota</taxon>
        <taxon>Bacilli</taxon>
        <taxon>Lactobacillales</taxon>
        <taxon>Lactobacillaceae</taxon>
        <taxon>Limosilactobacillus</taxon>
    </lineage>
</organism>
<evidence type="ECO:0000259" key="1">
    <source>
        <dbReference type="PROSITE" id="PS51729"/>
    </source>
</evidence>
<protein>
    <submittedName>
        <fullName evidence="2 3">Acetyltransferase</fullName>
    </submittedName>
    <submittedName>
        <fullName evidence="4">N-acetyltransferase</fullName>
    </submittedName>
</protein>
<dbReference type="InterPro" id="IPR016181">
    <property type="entry name" value="Acyl_CoA_acyltransferase"/>
</dbReference>
<feature type="domain" description="N-acetyltransferase" evidence="1">
    <location>
        <begin position="2"/>
        <end position="92"/>
    </location>
</feature>
<sequence length="99" mass="11350">MQFVTEPHRISAIDDNGKWVGDISFPPVAGYPDRVVAERVFVAPEGRGHGLAAELTKRFVDYAHERHLTVKLMCPYVKAAFRDHPEYQDLLLPEDRFNQ</sequence>
<reference evidence="4 8" key="3">
    <citation type="submission" date="2020-10" db="EMBL/GenBank/DDBJ databases">
        <title>Genome sequencing of Lactobacillus mucosae KCTC 21011.</title>
        <authorList>
            <person name="Kim J."/>
        </authorList>
    </citation>
    <scope>NUCLEOTIDE SEQUENCE [LARGE SCALE GENOMIC DNA]</scope>
    <source>
        <strain evidence="4 8">LM011</strain>
    </source>
</reference>